<dbReference type="EMBL" id="CP018835">
    <property type="protein sequence ID" value="ASA56953.1"/>
    <property type="molecule type" value="Genomic_DNA"/>
</dbReference>
<reference evidence="2 3" key="1">
    <citation type="submission" date="2016-12" db="EMBL/GenBank/DDBJ databases">
        <authorList>
            <person name="Song W.-J."/>
            <person name="Kurnit D.M."/>
        </authorList>
    </citation>
    <scope>NUCLEOTIDE SEQUENCE [LARGE SCALE GENOMIC DNA]</scope>
    <source>
        <strain evidence="2 3">ATCC 43942</strain>
    </source>
</reference>
<dbReference type="AlphaFoldDB" id="A0A1Z2SIE5"/>
<evidence type="ECO:0000313" key="3">
    <source>
        <dbReference type="Proteomes" id="UP000196708"/>
    </source>
</evidence>
<dbReference type="OrthoDB" id="6339631at2"/>
<evidence type="ECO:0000256" key="1">
    <source>
        <dbReference type="SAM" id="Phobius"/>
    </source>
</evidence>
<keyword evidence="1" id="KW-0812">Transmembrane</keyword>
<evidence type="ECO:0000313" key="2">
    <source>
        <dbReference type="EMBL" id="ASA56953.1"/>
    </source>
</evidence>
<accession>A0A1Z2SIE5</accession>
<gene>
    <name evidence="2" type="ORF">BSQ33_15450</name>
</gene>
<keyword evidence="1" id="KW-1133">Transmembrane helix</keyword>
<organism evidence="2 3">
    <name type="scientific">Vibrio gazogenes</name>
    <dbReference type="NCBI Taxonomy" id="687"/>
    <lineage>
        <taxon>Bacteria</taxon>
        <taxon>Pseudomonadati</taxon>
        <taxon>Pseudomonadota</taxon>
        <taxon>Gammaproteobacteria</taxon>
        <taxon>Vibrionales</taxon>
        <taxon>Vibrionaceae</taxon>
        <taxon>Vibrio</taxon>
    </lineage>
</organism>
<dbReference type="RefSeq" id="WP_088134462.1">
    <property type="nucleotide sequence ID" value="NZ_CP018835.1"/>
</dbReference>
<feature type="transmembrane region" description="Helical" evidence="1">
    <location>
        <begin position="410"/>
        <end position="440"/>
    </location>
</feature>
<sequence length="460" mass="50443">MSNKHSSELLVNQKYRLSEDINLPDGTAVDMTIQLQDEAQKDLAVIKETLTISDKSVNFPIKIDDLAKQNGADVSRITRLIATHDVDHARVFEAQNKIVLPVVADIDDTYITFADERMTIESFADKVYLSHDPVIIDHVMTANPHLKRSFSQIVEGMPMVVSPYSYTHPDESYAIQQADELMNEFLHLSEEEQQWFAQHHETATNALLVTASSNLGVYEGSSGDNGLSEINLTEILSSTGAVVAGAQIQGDRISNAIKAFSEYSREVSEQTKGLSGQALYSNPIYKEWRKEARSFQKKMKGILSEVGKPSYIKNIQAKRINNYLNVGKKQLYRAKDFSKAVAGIEMTALYKQAMSFSKMLSRTSWIVAGVGTVGNFHDIYKTCEVSGAISEACGRSTVRNLTSATVNVGVGYGIGVGIALAPMSAGLSIVIVGAATFLWGMYGGDISNEMGTFAEGMIFD</sequence>
<proteinExistence type="predicted"/>
<dbReference type="KEGG" id="vga:BSQ33_15450"/>
<keyword evidence="1" id="KW-0472">Membrane</keyword>
<dbReference type="Proteomes" id="UP000196708">
    <property type="component" value="Chromosome 1"/>
</dbReference>
<protein>
    <submittedName>
        <fullName evidence="2">Uncharacterized protein</fullName>
    </submittedName>
</protein>
<name>A0A1Z2SIE5_VIBGA</name>